<dbReference type="Gene3D" id="1.10.3080.10">
    <property type="entry name" value="Clc chloride channel"/>
    <property type="match status" value="1"/>
</dbReference>
<keyword evidence="4" id="KW-0677">Repeat</keyword>
<dbReference type="SUPFAM" id="SSF81340">
    <property type="entry name" value="Clc chloride channel"/>
    <property type="match status" value="1"/>
</dbReference>
<feature type="transmembrane region" description="Helical" evidence="9">
    <location>
        <begin position="244"/>
        <end position="266"/>
    </location>
</feature>
<dbReference type="InterPro" id="IPR014743">
    <property type="entry name" value="Cl-channel_core"/>
</dbReference>
<evidence type="ECO:0000256" key="1">
    <source>
        <dbReference type="ARBA" id="ARBA00004141"/>
    </source>
</evidence>
<proteinExistence type="predicted"/>
<comment type="subcellular location">
    <subcellularLocation>
        <location evidence="1">Membrane</location>
        <topology evidence="1">Multi-pass membrane protein</topology>
    </subcellularLocation>
</comment>
<feature type="transmembrane region" description="Helical" evidence="9">
    <location>
        <begin position="395"/>
        <end position="415"/>
    </location>
</feature>
<dbReference type="InterPro" id="IPR001807">
    <property type="entry name" value="ClC"/>
</dbReference>
<feature type="transmembrane region" description="Helical" evidence="9">
    <location>
        <begin position="140"/>
        <end position="164"/>
    </location>
</feature>
<evidence type="ECO:0000256" key="2">
    <source>
        <dbReference type="ARBA" id="ARBA00022448"/>
    </source>
</evidence>
<dbReference type="InterPro" id="IPR046342">
    <property type="entry name" value="CBS_dom_sf"/>
</dbReference>
<keyword evidence="3 9" id="KW-0812">Transmembrane</keyword>
<dbReference type="SUPFAM" id="SSF54631">
    <property type="entry name" value="CBS-domain pair"/>
    <property type="match status" value="1"/>
</dbReference>
<feature type="transmembrane region" description="Helical" evidence="9">
    <location>
        <begin position="473"/>
        <end position="499"/>
    </location>
</feature>
<evidence type="ECO:0000256" key="7">
    <source>
        <dbReference type="ARBA" id="ARBA00023136"/>
    </source>
</evidence>
<protein>
    <submittedName>
        <fullName evidence="10">Chloride Channel (ClC) Family putative</fullName>
    </submittedName>
</protein>
<dbReference type="Pfam" id="PF00654">
    <property type="entry name" value="Voltage_CLC"/>
    <property type="match status" value="1"/>
</dbReference>
<gene>
    <name evidence="10" type="primary">AlNc14C238G9433</name>
    <name evidence="10" type="ORF">ALNC14_105590</name>
</gene>
<evidence type="ECO:0000256" key="6">
    <source>
        <dbReference type="ARBA" id="ARBA00023065"/>
    </source>
</evidence>
<feature type="transmembrane region" description="Helical" evidence="9">
    <location>
        <begin position="216"/>
        <end position="232"/>
    </location>
</feature>
<dbReference type="HOGENOM" id="CLU_008387_0_0_1"/>
<evidence type="ECO:0000256" key="3">
    <source>
        <dbReference type="ARBA" id="ARBA00022692"/>
    </source>
</evidence>
<reference evidence="10" key="1">
    <citation type="journal article" date="2011" name="PLoS Biol.">
        <title>Gene gain and loss during evolution of obligate parasitism in the white rust pathogen of Arabidopsis thaliana.</title>
        <authorList>
            <person name="Kemen E."/>
            <person name="Gardiner A."/>
            <person name="Schultz-Larsen T."/>
            <person name="Kemen A.C."/>
            <person name="Balmuth A.L."/>
            <person name="Robert-Seilaniantz A."/>
            <person name="Bailey K."/>
            <person name="Holub E."/>
            <person name="Studholme D.J."/>
            <person name="Maclean D."/>
            <person name="Jones J.D."/>
        </authorList>
    </citation>
    <scope>NUCLEOTIDE SEQUENCE</scope>
</reference>
<keyword evidence="7 9" id="KW-0472">Membrane</keyword>
<keyword evidence="6" id="KW-0406">Ion transport</keyword>
<accession>F0WST7</accession>
<dbReference type="GO" id="GO:0005247">
    <property type="term" value="F:voltage-gated chloride channel activity"/>
    <property type="evidence" value="ECO:0007669"/>
    <property type="project" value="TreeGrafter"/>
</dbReference>
<feature type="transmembrane region" description="Helical" evidence="9">
    <location>
        <begin position="107"/>
        <end position="128"/>
    </location>
</feature>
<organism evidence="10">
    <name type="scientific">Albugo laibachii Nc14</name>
    <dbReference type="NCBI Taxonomy" id="890382"/>
    <lineage>
        <taxon>Eukaryota</taxon>
        <taxon>Sar</taxon>
        <taxon>Stramenopiles</taxon>
        <taxon>Oomycota</taxon>
        <taxon>Peronosporomycetes</taxon>
        <taxon>Albuginales</taxon>
        <taxon>Albuginaceae</taxon>
        <taxon>Albugo</taxon>
    </lineage>
</organism>
<evidence type="ECO:0000256" key="5">
    <source>
        <dbReference type="ARBA" id="ARBA00022989"/>
    </source>
</evidence>
<evidence type="ECO:0000256" key="4">
    <source>
        <dbReference type="ARBA" id="ARBA00022737"/>
    </source>
</evidence>
<keyword evidence="5 9" id="KW-1133">Transmembrane helix</keyword>
<dbReference type="PRINTS" id="PR00762">
    <property type="entry name" value="CLCHANNEL"/>
</dbReference>
<evidence type="ECO:0000313" key="10">
    <source>
        <dbReference type="EMBL" id="CCA24415.1"/>
    </source>
</evidence>
<feature type="transmembrane region" description="Helical" evidence="9">
    <location>
        <begin position="329"/>
        <end position="353"/>
    </location>
</feature>
<keyword evidence="8" id="KW-0868">Chloride</keyword>
<dbReference type="GO" id="GO:0016020">
    <property type="term" value="C:membrane"/>
    <property type="evidence" value="ECO:0007669"/>
    <property type="project" value="UniProtKB-SubCell"/>
</dbReference>
<dbReference type="AlphaFoldDB" id="F0WST7"/>
<evidence type="ECO:0000256" key="8">
    <source>
        <dbReference type="ARBA" id="ARBA00023214"/>
    </source>
</evidence>
<keyword evidence="2" id="KW-0813">Transport</keyword>
<dbReference type="PANTHER" id="PTHR45720">
    <property type="entry name" value="CHLORIDE CHANNEL PROTEIN 2"/>
    <property type="match status" value="1"/>
</dbReference>
<evidence type="ECO:0000256" key="9">
    <source>
        <dbReference type="SAM" id="Phobius"/>
    </source>
</evidence>
<dbReference type="InterPro" id="IPR050970">
    <property type="entry name" value="Cl_channel_volt-gated"/>
</dbReference>
<dbReference type="EMBL" id="FR824283">
    <property type="protein sequence ID" value="CCA24415.1"/>
    <property type="molecule type" value="Genomic_DNA"/>
</dbReference>
<sequence>MADQCLERFPAQRRGEIVLETLKYPHLDRKEISQPGWSTPRYYQAQNRLQTSNSETLLGQRNKSEKTNAAKPVFIKAAAFDEEYHSVYVADNPKSWLSVLIILQSPLLLLAIGIFSALVGLFIDFWLAMISRYQQKLFEWGFTCFFVSALAAACLSAAVTFVCCPQSAGSGLPYMKVAISGVDMRPYLSWKCVLTKIVGLVAAFAAGLSIGKEGPFIMISCGFASNLLRWALFERVQYDETKRLEMLACACAVGVAATFGSPFGGVLFGVEVTSDFYLVRTLPRSFFASIVGALIVDFATTNARYGLFGKSNLGISDVEISHGFSAYDLGVFVMIGIVCGLGGALFNTCISMIVRRRDKFLNQQFYQNVGIDLATSSYFVAIGRFMRKSKFWQGLLKRLIIVSSITLISCISEFYGDPAWFIHHGAPHRILGALFSRTEKPFGRHGASISGIPLTDSGVQLSRSLLTYLPLKFVLTLLSVTLPLPAGLFTPTFVIGGIFGRLVGEAITAFDLLETEYEPFEYAIIGAGAFSSGVTHAISTAVIIMEISHTDSLNLPISLAILAAYFTSKQFTENVYDILIMTSNLPRLKKLPKAAYDIPAWEVMQDARAMEYLTADSTYEDASQVLASSDDAVFSIVNNKQDRLLLATVVRDQLENAVDYLRQNVARSLEWLGQEGSKSAPNLGSTLPSKTCSEIQEVKEDGVGTTRDTDVCIRPLHANCLRLPIHFALKRGGKIMDWGSNQVCERTGLTVMINPSPFHLMPMTTMRRVDLLFRMLKLNSVYVTRSGKLIGSITRDRLMHFLGQSREYRVPGLWYACWTSFSNLVDVRNESKPATKFNDYDRVSQYQV</sequence>
<reference evidence="10" key="2">
    <citation type="submission" date="2011-02" db="EMBL/GenBank/DDBJ databases">
        <authorList>
            <person name="MacLean D."/>
        </authorList>
    </citation>
    <scope>NUCLEOTIDE SEQUENCE</scope>
</reference>
<name>F0WST7_9STRA</name>
<dbReference type="Gene3D" id="3.10.580.10">
    <property type="entry name" value="CBS-domain"/>
    <property type="match status" value="2"/>
</dbReference>
<feature type="transmembrane region" description="Helical" evidence="9">
    <location>
        <begin position="193"/>
        <end position="210"/>
    </location>
</feature>
<dbReference type="PANTHER" id="PTHR45720:SF10">
    <property type="entry name" value="CHLORIDE CHANNEL PROTEIN 2"/>
    <property type="match status" value="1"/>
</dbReference>